<dbReference type="Gene3D" id="3.30.160.20">
    <property type="match status" value="1"/>
</dbReference>
<dbReference type="GO" id="GO:0003735">
    <property type="term" value="F:structural constituent of ribosome"/>
    <property type="evidence" value="ECO:0007669"/>
    <property type="project" value="UniProtKB-UniRule"/>
</dbReference>
<dbReference type="AlphaFoldDB" id="A0AB94IWQ2"/>
<dbReference type="InterPro" id="IPR020568">
    <property type="entry name" value="Ribosomal_Su5_D2-typ_SF"/>
</dbReference>
<dbReference type="FunFam" id="3.30.230.10:FF:000002">
    <property type="entry name" value="30S ribosomal protein S5"/>
    <property type="match status" value="1"/>
</dbReference>
<dbReference type="RefSeq" id="WP_015556305.1">
    <property type="nucleotide sequence ID" value="NC_021038.1"/>
</dbReference>
<keyword evidence="5 8" id="KW-0687">Ribonucleoprotein</keyword>
<comment type="function">
    <text evidence="8">Located at the back of the 30S subunit body where it stabilizes the conformation of the head with respect to the body.</text>
</comment>
<dbReference type="InterPro" id="IPR005324">
    <property type="entry name" value="Ribosomal_uS5_C"/>
</dbReference>
<proteinExistence type="inferred from homology"/>
<feature type="domain" description="S5 DRBM" evidence="10">
    <location>
        <begin position="13"/>
        <end position="76"/>
    </location>
</feature>
<evidence type="ECO:0000256" key="6">
    <source>
        <dbReference type="ARBA" id="ARBA00035255"/>
    </source>
</evidence>
<evidence type="ECO:0000256" key="9">
    <source>
        <dbReference type="RuleBase" id="RU003823"/>
    </source>
</evidence>
<evidence type="ECO:0000313" key="11">
    <source>
        <dbReference type="EMBL" id="CBL28158.1"/>
    </source>
</evidence>
<dbReference type="InterPro" id="IPR000851">
    <property type="entry name" value="Ribosomal_uS5"/>
</dbReference>
<dbReference type="InterPro" id="IPR005712">
    <property type="entry name" value="Ribosomal_uS5_bac-type"/>
</dbReference>
<keyword evidence="4 8" id="KW-0689">Ribosomal protein</keyword>
<sequence>MIKKRIDAKSLDLKERVVAINRVSKVVKGGKRFKFAVLVVVGDGDRYVGAGIGKAKEIAEAVRKGIEKASKELVAIRRNGDTMPHPVTGCFGAAKVLLKPAPAGTGVIAGGVVRAIMELGGVKDVVTKVVGRTSNSINVAWATLEAIKETRTADEIYKLRGRKPAEPASASAD</sequence>
<dbReference type="Proteomes" id="UP000008957">
    <property type="component" value="Chromosome"/>
</dbReference>
<evidence type="ECO:0000256" key="2">
    <source>
        <dbReference type="ARBA" id="ARBA00022730"/>
    </source>
</evidence>
<dbReference type="GO" id="GO:0005737">
    <property type="term" value="C:cytoplasm"/>
    <property type="evidence" value="ECO:0007669"/>
    <property type="project" value="UniProtKB-ARBA"/>
</dbReference>
<dbReference type="InterPro" id="IPR014721">
    <property type="entry name" value="Ribsml_uS5_D2-typ_fold_subgr"/>
</dbReference>
<dbReference type="PROSITE" id="PS50881">
    <property type="entry name" value="S5_DSRBD"/>
    <property type="match status" value="1"/>
</dbReference>
<keyword evidence="3 8" id="KW-0694">RNA-binding</keyword>
<dbReference type="InterPro" id="IPR013810">
    <property type="entry name" value="Ribosomal_uS5_N"/>
</dbReference>
<dbReference type="Pfam" id="PF00333">
    <property type="entry name" value="Ribosomal_S5"/>
    <property type="match status" value="1"/>
</dbReference>
<gene>
    <name evidence="8" type="primary">rpsE</name>
    <name evidence="11" type="ORF">SY1_08690</name>
</gene>
<evidence type="ECO:0000313" key="12">
    <source>
        <dbReference type="Proteomes" id="UP000008957"/>
    </source>
</evidence>
<dbReference type="KEGG" id="sbr:SY1_08690"/>
<name>A0AB94IWQ2_9BACT</name>
<dbReference type="EMBL" id="FP929056">
    <property type="protein sequence ID" value="CBL28158.1"/>
    <property type="molecule type" value="Genomic_DNA"/>
</dbReference>
<evidence type="ECO:0000256" key="3">
    <source>
        <dbReference type="ARBA" id="ARBA00022884"/>
    </source>
</evidence>
<dbReference type="GO" id="GO:0015935">
    <property type="term" value="C:small ribosomal subunit"/>
    <property type="evidence" value="ECO:0007669"/>
    <property type="project" value="InterPro"/>
</dbReference>
<evidence type="ECO:0000256" key="5">
    <source>
        <dbReference type="ARBA" id="ARBA00023274"/>
    </source>
</evidence>
<reference evidence="12" key="1">
    <citation type="submission" date="2010-03" db="EMBL/GenBank/DDBJ databases">
        <title>The genome sequence of Synergistetes sp. SGP1.</title>
        <authorList>
            <consortium name="metaHIT consortium -- http://www.metahit.eu/"/>
            <person name="Pajon A."/>
            <person name="Turner K."/>
            <person name="Parkhill J."/>
            <person name="Wade W."/>
            <person name="Vartoukian S."/>
        </authorList>
    </citation>
    <scope>NUCLEOTIDE SEQUENCE [LARGE SCALE GENOMIC DNA]</scope>
    <source>
        <strain evidence="12">SGP1</strain>
    </source>
</reference>
<accession>A0AB94IWQ2</accession>
<evidence type="ECO:0000256" key="8">
    <source>
        <dbReference type="HAMAP-Rule" id="MF_01307"/>
    </source>
</evidence>
<comment type="domain">
    <text evidence="8">The N-terminal domain interacts with the head of the 30S subunit; the C-terminal domain interacts with the body and contacts protein S4. The interaction surface between S4 and S5 is involved in control of translational fidelity.</text>
</comment>
<dbReference type="PANTHER" id="PTHR48277:SF1">
    <property type="entry name" value="MITOCHONDRIAL RIBOSOMAL PROTEIN S5"/>
    <property type="match status" value="1"/>
</dbReference>
<keyword evidence="12" id="KW-1185">Reference proteome</keyword>
<dbReference type="PANTHER" id="PTHR48277">
    <property type="entry name" value="MITOCHONDRIAL RIBOSOMAL PROTEIN S5"/>
    <property type="match status" value="1"/>
</dbReference>
<protein>
    <recommendedName>
        <fullName evidence="6 8">Small ribosomal subunit protein uS5</fullName>
    </recommendedName>
</protein>
<evidence type="ECO:0000259" key="10">
    <source>
        <dbReference type="PROSITE" id="PS50881"/>
    </source>
</evidence>
<organism evidence="11 12">
    <name type="scientific">Fretibacterium fastidiosum</name>
    <dbReference type="NCBI Taxonomy" id="651822"/>
    <lineage>
        <taxon>Bacteria</taxon>
        <taxon>Thermotogati</taxon>
        <taxon>Synergistota</taxon>
        <taxon>Synergistia</taxon>
        <taxon>Synergistales</taxon>
        <taxon>Aminobacteriaceae</taxon>
        <taxon>Fretibacterium</taxon>
    </lineage>
</organism>
<dbReference type="Pfam" id="PF03719">
    <property type="entry name" value="Ribosomal_S5_C"/>
    <property type="match status" value="1"/>
</dbReference>
<dbReference type="GO" id="GO:0006412">
    <property type="term" value="P:translation"/>
    <property type="evidence" value="ECO:0007669"/>
    <property type="project" value="UniProtKB-UniRule"/>
</dbReference>
<dbReference type="SUPFAM" id="SSF54768">
    <property type="entry name" value="dsRNA-binding domain-like"/>
    <property type="match status" value="1"/>
</dbReference>
<dbReference type="NCBIfam" id="TIGR01021">
    <property type="entry name" value="rpsE_bact"/>
    <property type="match status" value="1"/>
</dbReference>
<dbReference type="GO" id="GO:0019843">
    <property type="term" value="F:rRNA binding"/>
    <property type="evidence" value="ECO:0007669"/>
    <property type="project" value="UniProtKB-UniRule"/>
</dbReference>
<dbReference type="HAMAP" id="MF_01307_B">
    <property type="entry name" value="Ribosomal_uS5_B"/>
    <property type="match status" value="1"/>
</dbReference>
<comment type="function">
    <text evidence="8">With S4 and S12 plays an important role in translational accuracy.</text>
</comment>
<evidence type="ECO:0000256" key="7">
    <source>
        <dbReference type="ARBA" id="ARBA00062000"/>
    </source>
</evidence>
<keyword evidence="2 8" id="KW-0699">rRNA-binding</keyword>
<dbReference type="SUPFAM" id="SSF54211">
    <property type="entry name" value="Ribosomal protein S5 domain 2-like"/>
    <property type="match status" value="1"/>
</dbReference>
<reference evidence="11 12" key="2">
    <citation type="submission" date="2010-03" db="EMBL/GenBank/DDBJ databases">
        <authorList>
            <person name="Pajon A."/>
        </authorList>
    </citation>
    <scope>NUCLEOTIDE SEQUENCE [LARGE SCALE GENOMIC DNA]</scope>
    <source>
        <strain evidence="11 12">SGP1</strain>
    </source>
</reference>
<comment type="subunit">
    <text evidence="7 8">Part of the 30S ribosomal subunit. Contacts proteins S4 and S8.</text>
</comment>
<evidence type="ECO:0000256" key="1">
    <source>
        <dbReference type="ARBA" id="ARBA00008945"/>
    </source>
</evidence>
<comment type="similarity">
    <text evidence="1 8 9">Belongs to the universal ribosomal protein uS5 family.</text>
</comment>
<evidence type="ECO:0000256" key="4">
    <source>
        <dbReference type="ARBA" id="ARBA00022980"/>
    </source>
</evidence>
<dbReference type="Gene3D" id="3.30.230.10">
    <property type="match status" value="1"/>
</dbReference>